<dbReference type="Proteomes" id="UP000016930">
    <property type="component" value="Unassembled WGS sequence"/>
</dbReference>
<evidence type="ECO:0000313" key="3">
    <source>
        <dbReference type="EMBL" id="EMD37630.1"/>
    </source>
</evidence>
<dbReference type="AlphaFoldDB" id="M2QZJ0"/>
<gene>
    <name evidence="3" type="ORF">CERSUDRAFT_114274</name>
</gene>
<dbReference type="Pfam" id="PF05794">
    <property type="entry name" value="Tcp11"/>
    <property type="match status" value="1"/>
</dbReference>
<evidence type="ECO:0000313" key="4">
    <source>
        <dbReference type="Proteomes" id="UP000016930"/>
    </source>
</evidence>
<dbReference type="InterPro" id="IPR008862">
    <property type="entry name" value="Tcp11"/>
</dbReference>
<feature type="region of interest" description="Disordered" evidence="2">
    <location>
        <begin position="241"/>
        <end position="262"/>
    </location>
</feature>
<dbReference type="PANTHER" id="PTHR12832:SF11">
    <property type="entry name" value="LD23868P"/>
    <property type="match status" value="1"/>
</dbReference>
<proteinExistence type="inferred from homology"/>
<sequence>MMARPHDQRPDGGVPSLEDRVTDIVQRAFWDEALETLSNPEPSVQLPRLKRLYGDLHIALQQLLPADHMVLLTLSSPLSPTSSPLRSAITHVREILIALRERCAPARDAQINGLLHSLDDIPPASITASASTPVLAELVVDTIRNILHLTDIMKDDLSEFVLGAMGETQLRGLVRTQARAREREVILQLWPASRIQDEWRNWLIRSPPPSTVALGGEERVPWVRCLVWALGSTTPVSCITPSTANSGPATRTDATGDTTSESDNAVSMASNYLPPCFLFICPTLLYLQNYLQALVITASLRSLVRLPLPGNISASSNPHLDFTHRVWVLLKAEVDGTPESGDTKLINLADEVIRVRQSYGGTSDKEEEQRLRAAVDRTLHPTDPVFALLRRRLITSVVNHVADSYGKVNAQVAPERMQSGRPATPERSGKKPRLMVIMDEGASGEKSSLHEAPLKIKGFEDPVLIEALNGALTKLKECMEWLHEQWPDLTEQDIIADVQHTEGSIGIPGWT</sequence>
<accession>M2QZJ0</accession>
<dbReference type="PANTHER" id="PTHR12832">
    <property type="entry name" value="TESTIS-SPECIFIC PROTEIN PBS13 T-COMPLEX 11"/>
    <property type="match status" value="1"/>
</dbReference>
<name>M2QZJ0_CERS8</name>
<dbReference type="HOGENOM" id="CLU_011749_0_0_1"/>
<dbReference type="EMBL" id="KB445796">
    <property type="protein sequence ID" value="EMD37630.1"/>
    <property type="molecule type" value="Genomic_DNA"/>
</dbReference>
<dbReference type="GO" id="GO:0007165">
    <property type="term" value="P:signal transduction"/>
    <property type="evidence" value="ECO:0007669"/>
    <property type="project" value="TreeGrafter"/>
</dbReference>
<keyword evidence="4" id="KW-1185">Reference proteome</keyword>
<dbReference type="OrthoDB" id="276323at2759"/>
<evidence type="ECO:0000256" key="1">
    <source>
        <dbReference type="ARBA" id="ARBA00010954"/>
    </source>
</evidence>
<reference evidence="3 4" key="1">
    <citation type="journal article" date="2012" name="Proc. Natl. Acad. Sci. U.S.A.">
        <title>Comparative genomics of Ceriporiopsis subvermispora and Phanerochaete chrysosporium provide insight into selective ligninolysis.</title>
        <authorList>
            <person name="Fernandez-Fueyo E."/>
            <person name="Ruiz-Duenas F.J."/>
            <person name="Ferreira P."/>
            <person name="Floudas D."/>
            <person name="Hibbett D.S."/>
            <person name="Canessa P."/>
            <person name="Larrondo L.F."/>
            <person name="James T.Y."/>
            <person name="Seelenfreund D."/>
            <person name="Lobos S."/>
            <person name="Polanco R."/>
            <person name="Tello M."/>
            <person name="Honda Y."/>
            <person name="Watanabe T."/>
            <person name="Watanabe T."/>
            <person name="Ryu J.S."/>
            <person name="Kubicek C.P."/>
            <person name="Schmoll M."/>
            <person name="Gaskell J."/>
            <person name="Hammel K.E."/>
            <person name="St John F.J."/>
            <person name="Vanden Wymelenberg A."/>
            <person name="Sabat G."/>
            <person name="Splinter BonDurant S."/>
            <person name="Syed K."/>
            <person name="Yadav J.S."/>
            <person name="Doddapaneni H."/>
            <person name="Subramanian V."/>
            <person name="Lavin J.L."/>
            <person name="Oguiza J.A."/>
            <person name="Perez G."/>
            <person name="Pisabarro A.G."/>
            <person name="Ramirez L."/>
            <person name="Santoyo F."/>
            <person name="Master E."/>
            <person name="Coutinho P.M."/>
            <person name="Henrissat B."/>
            <person name="Lombard V."/>
            <person name="Magnuson J.K."/>
            <person name="Kuees U."/>
            <person name="Hori C."/>
            <person name="Igarashi K."/>
            <person name="Samejima M."/>
            <person name="Held B.W."/>
            <person name="Barry K.W."/>
            <person name="LaButti K.M."/>
            <person name="Lapidus A."/>
            <person name="Lindquist E.A."/>
            <person name="Lucas S.M."/>
            <person name="Riley R."/>
            <person name="Salamov A.A."/>
            <person name="Hoffmeister D."/>
            <person name="Schwenk D."/>
            <person name="Hadar Y."/>
            <person name="Yarden O."/>
            <person name="de Vries R.P."/>
            <person name="Wiebenga A."/>
            <person name="Stenlid J."/>
            <person name="Eastwood D."/>
            <person name="Grigoriev I.V."/>
            <person name="Berka R.M."/>
            <person name="Blanchette R.A."/>
            <person name="Kersten P."/>
            <person name="Martinez A.T."/>
            <person name="Vicuna R."/>
            <person name="Cullen D."/>
        </authorList>
    </citation>
    <scope>NUCLEOTIDE SEQUENCE [LARGE SCALE GENOMIC DNA]</scope>
    <source>
        <strain evidence="3 4">B</strain>
    </source>
</reference>
<comment type="similarity">
    <text evidence="1">Belongs to the TCP11 family.</text>
</comment>
<evidence type="ECO:0000256" key="2">
    <source>
        <dbReference type="SAM" id="MobiDB-lite"/>
    </source>
</evidence>
<organism evidence="3 4">
    <name type="scientific">Ceriporiopsis subvermispora (strain B)</name>
    <name type="common">White-rot fungus</name>
    <name type="synonym">Gelatoporia subvermispora</name>
    <dbReference type="NCBI Taxonomy" id="914234"/>
    <lineage>
        <taxon>Eukaryota</taxon>
        <taxon>Fungi</taxon>
        <taxon>Dikarya</taxon>
        <taxon>Basidiomycota</taxon>
        <taxon>Agaricomycotina</taxon>
        <taxon>Agaricomycetes</taxon>
        <taxon>Polyporales</taxon>
        <taxon>Gelatoporiaceae</taxon>
        <taxon>Gelatoporia</taxon>
    </lineage>
</organism>
<protein>
    <submittedName>
        <fullName evidence="3">Uncharacterized protein</fullName>
    </submittedName>
</protein>